<proteinExistence type="predicted"/>
<dbReference type="Proteomes" id="UP000800097">
    <property type="component" value="Unassembled WGS sequence"/>
</dbReference>
<dbReference type="EMBL" id="ML986497">
    <property type="protein sequence ID" value="KAF2275392.1"/>
    <property type="molecule type" value="Genomic_DNA"/>
</dbReference>
<name>A0A6A6JG54_WESOR</name>
<organism evidence="2 3">
    <name type="scientific">Westerdykella ornata</name>
    <dbReference type="NCBI Taxonomy" id="318751"/>
    <lineage>
        <taxon>Eukaryota</taxon>
        <taxon>Fungi</taxon>
        <taxon>Dikarya</taxon>
        <taxon>Ascomycota</taxon>
        <taxon>Pezizomycotina</taxon>
        <taxon>Dothideomycetes</taxon>
        <taxon>Pleosporomycetidae</taxon>
        <taxon>Pleosporales</taxon>
        <taxon>Sporormiaceae</taxon>
        <taxon>Westerdykella</taxon>
    </lineage>
</organism>
<protein>
    <submittedName>
        <fullName evidence="2">Uncharacterized protein</fullName>
    </submittedName>
</protein>
<dbReference type="AlphaFoldDB" id="A0A6A6JG54"/>
<feature type="region of interest" description="Disordered" evidence="1">
    <location>
        <begin position="1"/>
        <end position="22"/>
    </location>
</feature>
<dbReference type="GeneID" id="54554164"/>
<sequence>MSPPTTIHITLDTTPTPSSPSNAHNCPPLFTAGPLDLNKCDAYCLLFVLLVPFILLWLSHQSNLLNEKSHQTTEDETALRPVWASATTHAQLLGLVEQYVYRRISWGPWDAGSLRDRWPEKRFLKRLMRGGVIPIEISEGGLQTYLKRGRSDTWWDVLLPTYAQSKGRGFFVFVMPYPVAPFHAFKKAFLTNLLAQDEYAVTVSYHRSGGWYSHSRYSPMKASDEYLEAGALSRFGLLLPFMQDRVLKEGRLVRKDRVIGRHGGIDRAVTLEDFMSEEPGEAVPLLVSRPFVVVRVEALDHTPVRLDEFVYQEARDAGFIDVFMEDELSRAVGGLYDEHGIRWKTGV</sequence>
<dbReference type="RefSeq" id="XP_033652931.1">
    <property type="nucleotide sequence ID" value="XM_033800989.1"/>
</dbReference>
<gene>
    <name evidence="2" type="ORF">EI97DRAFT_459302</name>
</gene>
<evidence type="ECO:0000313" key="2">
    <source>
        <dbReference type="EMBL" id="KAF2275392.1"/>
    </source>
</evidence>
<accession>A0A6A6JG54</accession>
<keyword evidence="3" id="KW-1185">Reference proteome</keyword>
<dbReference type="OrthoDB" id="3770097at2759"/>
<evidence type="ECO:0000256" key="1">
    <source>
        <dbReference type="SAM" id="MobiDB-lite"/>
    </source>
</evidence>
<evidence type="ECO:0000313" key="3">
    <source>
        <dbReference type="Proteomes" id="UP000800097"/>
    </source>
</evidence>
<reference evidence="2" key="1">
    <citation type="journal article" date="2020" name="Stud. Mycol.">
        <title>101 Dothideomycetes genomes: a test case for predicting lifestyles and emergence of pathogens.</title>
        <authorList>
            <person name="Haridas S."/>
            <person name="Albert R."/>
            <person name="Binder M."/>
            <person name="Bloem J."/>
            <person name="Labutti K."/>
            <person name="Salamov A."/>
            <person name="Andreopoulos B."/>
            <person name="Baker S."/>
            <person name="Barry K."/>
            <person name="Bills G."/>
            <person name="Bluhm B."/>
            <person name="Cannon C."/>
            <person name="Castanera R."/>
            <person name="Culley D."/>
            <person name="Daum C."/>
            <person name="Ezra D."/>
            <person name="Gonzalez J."/>
            <person name="Henrissat B."/>
            <person name="Kuo A."/>
            <person name="Liang C."/>
            <person name="Lipzen A."/>
            <person name="Lutzoni F."/>
            <person name="Magnuson J."/>
            <person name="Mondo S."/>
            <person name="Nolan M."/>
            <person name="Ohm R."/>
            <person name="Pangilinan J."/>
            <person name="Park H.-J."/>
            <person name="Ramirez L."/>
            <person name="Alfaro M."/>
            <person name="Sun H."/>
            <person name="Tritt A."/>
            <person name="Yoshinaga Y."/>
            <person name="Zwiers L.-H."/>
            <person name="Turgeon B."/>
            <person name="Goodwin S."/>
            <person name="Spatafora J."/>
            <person name="Crous P."/>
            <person name="Grigoriev I."/>
        </authorList>
    </citation>
    <scope>NUCLEOTIDE SEQUENCE</scope>
    <source>
        <strain evidence="2">CBS 379.55</strain>
    </source>
</reference>
<feature type="compositionally biased region" description="Low complexity" evidence="1">
    <location>
        <begin position="1"/>
        <end position="21"/>
    </location>
</feature>